<accession>D7CRB0</accession>
<gene>
    <name evidence="3" type="ordered locus">Trad_2084</name>
</gene>
<dbReference type="eggNOG" id="COG3544">
    <property type="taxonomic scope" value="Bacteria"/>
</dbReference>
<dbReference type="InterPro" id="IPR012347">
    <property type="entry name" value="Ferritin-like"/>
</dbReference>
<dbReference type="InterPro" id="IPR005183">
    <property type="entry name" value="DUF305_CopM-like"/>
</dbReference>
<feature type="domain" description="DUF305" evidence="2">
    <location>
        <begin position="51"/>
        <end position="184"/>
    </location>
</feature>
<reference evidence="4" key="1">
    <citation type="submission" date="2010-05" db="EMBL/GenBank/DDBJ databases">
        <title>The complete genome of Truepera radiovictris DSM 17093.</title>
        <authorList>
            <consortium name="US DOE Joint Genome Institute (JGI-PGF)"/>
            <person name="Lucas S."/>
            <person name="Copeland A."/>
            <person name="Lapidus A."/>
            <person name="Glavina del Rio T."/>
            <person name="Dalin E."/>
            <person name="Tice H."/>
            <person name="Bruce D."/>
            <person name="Goodwin L."/>
            <person name="Pitluck S."/>
            <person name="Kyrpides N."/>
            <person name="Mavromatis K."/>
            <person name="Ovchinnikova G."/>
            <person name="Munk A.C."/>
            <person name="Detter J.C."/>
            <person name="Han C."/>
            <person name="Tapia R."/>
            <person name="Land M."/>
            <person name="Hauser L."/>
            <person name="Markowitz V."/>
            <person name="Cheng J.-F."/>
            <person name="Hugenholtz P."/>
            <person name="Woyke T."/>
            <person name="Wu D."/>
            <person name="Tindall B."/>
            <person name="Pomrenke H.G."/>
            <person name="Brambilla E."/>
            <person name="Klenk H.-P."/>
            <person name="Eisen J.A."/>
        </authorList>
    </citation>
    <scope>NUCLEOTIDE SEQUENCE [LARGE SCALE GENOMIC DNA]</scope>
    <source>
        <strain evidence="4">DSM 17093 / CIP 108686 / LMG 22925 / RQ-24</strain>
    </source>
</reference>
<evidence type="ECO:0000313" key="4">
    <source>
        <dbReference type="Proteomes" id="UP000000379"/>
    </source>
</evidence>
<dbReference type="KEGG" id="tra:Trad_2084"/>
<dbReference type="STRING" id="649638.Trad_2084"/>
<dbReference type="Gene3D" id="1.20.1260.10">
    <property type="match status" value="2"/>
</dbReference>
<feature type="signal peptide" evidence="1">
    <location>
        <begin position="1"/>
        <end position="22"/>
    </location>
</feature>
<dbReference type="RefSeq" id="WP_013178562.1">
    <property type="nucleotide sequence ID" value="NC_014221.1"/>
</dbReference>
<dbReference type="Pfam" id="PF03713">
    <property type="entry name" value="DUF305"/>
    <property type="match status" value="1"/>
</dbReference>
<sequence>MNNTLKRTLILLVASTAFVALALATGLGPQTGGEPSHDMHAAHTVAVDSEEAFIAHMIPHHQEAVESAQAVLATTERPEVRELAQNVIATQTEEIVLLQGWLEAWYPDATAAVYEPMMPDPRGLSPDEADRAFLEGMIVHHGGAIEMAQAYLDGDFEKRGEVVALAERIIAAQRAEITQMQGWLTAWYGGE</sequence>
<evidence type="ECO:0000313" key="3">
    <source>
        <dbReference type="EMBL" id="ADI15198.1"/>
    </source>
</evidence>
<keyword evidence="4" id="KW-1185">Reference proteome</keyword>
<dbReference type="EMBL" id="CP002049">
    <property type="protein sequence ID" value="ADI15198.1"/>
    <property type="molecule type" value="Genomic_DNA"/>
</dbReference>
<dbReference type="PANTHER" id="PTHR36933">
    <property type="entry name" value="SLL0788 PROTEIN"/>
    <property type="match status" value="1"/>
</dbReference>
<dbReference type="AlphaFoldDB" id="D7CRB0"/>
<evidence type="ECO:0000256" key="1">
    <source>
        <dbReference type="SAM" id="SignalP"/>
    </source>
</evidence>
<name>D7CRB0_TRURR</name>
<feature type="chain" id="PRO_5003094209" description="DUF305 domain-containing protein" evidence="1">
    <location>
        <begin position="23"/>
        <end position="191"/>
    </location>
</feature>
<dbReference type="PANTHER" id="PTHR36933:SF1">
    <property type="entry name" value="SLL0788 PROTEIN"/>
    <property type="match status" value="1"/>
</dbReference>
<protein>
    <recommendedName>
        <fullName evidence="2">DUF305 domain-containing protein</fullName>
    </recommendedName>
</protein>
<organism evidence="3 4">
    <name type="scientific">Truepera radiovictrix (strain DSM 17093 / CIP 108686 / LMG 22925 / RQ-24)</name>
    <dbReference type="NCBI Taxonomy" id="649638"/>
    <lineage>
        <taxon>Bacteria</taxon>
        <taxon>Thermotogati</taxon>
        <taxon>Deinococcota</taxon>
        <taxon>Deinococci</taxon>
        <taxon>Trueperales</taxon>
        <taxon>Trueperaceae</taxon>
        <taxon>Truepera</taxon>
    </lineage>
</organism>
<dbReference type="Proteomes" id="UP000000379">
    <property type="component" value="Chromosome"/>
</dbReference>
<dbReference type="HOGENOM" id="CLU_074343_2_0_0"/>
<dbReference type="OrthoDB" id="517560at2"/>
<evidence type="ECO:0000259" key="2">
    <source>
        <dbReference type="Pfam" id="PF03713"/>
    </source>
</evidence>
<reference evidence="3 4" key="2">
    <citation type="journal article" date="2011" name="Stand. Genomic Sci.">
        <title>Complete genome sequence of Truepera radiovictrix type strain (RQ-24).</title>
        <authorList>
            <person name="Ivanova N."/>
            <person name="Rohde C."/>
            <person name="Munk C."/>
            <person name="Nolan M."/>
            <person name="Lucas S."/>
            <person name="Del Rio T.G."/>
            <person name="Tice H."/>
            <person name="Deshpande S."/>
            <person name="Cheng J.F."/>
            <person name="Tapia R."/>
            <person name="Han C."/>
            <person name="Goodwin L."/>
            <person name="Pitluck S."/>
            <person name="Liolios K."/>
            <person name="Mavromatis K."/>
            <person name="Mikhailova N."/>
            <person name="Pati A."/>
            <person name="Chen A."/>
            <person name="Palaniappan K."/>
            <person name="Land M."/>
            <person name="Hauser L."/>
            <person name="Chang Y.J."/>
            <person name="Jeffries C.D."/>
            <person name="Brambilla E."/>
            <person name="Rohde M."/>
            <person name="Goker M."/>
            <person name="Tindall B.J."/>
            <person name="Woyke T."/>
            <person name="Bristow J."/>
            <person name="Eisen J.A."/>
            <person name="Markowitz V."/>
            <person name="Hugenholtz P."/>
            <person name="Kyrpides N.C."/>
            <person name="Klenk H.P."/>
            <person name="Lapidus A."/>
        </authorList>
    </citation>
    <scope>NUCLEOTIDE SEQUENCE [LARGE SCALE GENOMIC DNA]</scope>
    <source>
        <strain evidence="4">DSM 17093 / CIP 108686 / LMG 22925 / RQ-24</strain>
    </source>
</reference>
<proteinExistence type="predicted"/>
<keyword evidence="1" id="KW-0732">Signal</keyword>